<dbReference type="eggNOG" id="COG2208">
    <property type="taxonomic scope" value="Bacteria"/>
</dbReference>
<sequence length="198" mass="22207">MGVTMGFDFVTVNDPCSGEYVSGDGAVIHEFEHGLLVVIIDVLGHGEKAAKTARAMESYIKELCSSDIVWLMEKVHEHFLTSQGAAMTMVYFDRLTHQLKGVAIGNTLLRRCGEEWQSYHAQPGVVGELLPTLKPFHDVFKDGDTFLFTTDGIKENIDPESCRSFQYHSLGSFTHFLTTNFGKSYDDSTVIAVRYYYD</sequence>
<dbReference type="PANTHER" id="PTHR35801:SF1">
    <property type="entry name" value="PHOSPHOSERINE PHOSPHATASE RSBX"/>
    <property type="match status" value="1"/>
</dbReference>
<dbReference type="PANTHER" id="PTHR35801">
    <property type="entry name" value="PHOSPHOSERINE PHOSPHATASE RSBX"/>
    <property type="match status" value="1"/>
</dbReference>
<dbReference type="SUPFAM" id="SSF81606">
    <property type="entry name" value="PP2C-like"/>
    <property type="match status" value="1"/>
</dbReference>
<dbReference type="Proteomes" id="UP000002675">
    <property type="component" value="Chromosome II"/>
</dbReference>
<feature type="domain" description="PPM-type phosphatase" evidence="1">
    <location>
        <begin position="33"/>
        <end position="182"/>
    </location>
</feature>
<dbReference type="AlphaFoldDB" id="Q7MET7"/>
<gene>
    <name evidence="2" type="ordered locus">VVA0583</name>
</gene>
<organism evidence="2 3">
    <name type="scientific">Vibrio vulnificus (strain YJ016)</name>
    <dbReference type="NCBI Taxonomy" id="196600"/>
    <lineage>
        <taxon>Bacteria</taxon>
        <taxon>Pseudomonadati</taxon>
        <taxon>Pseudomonadota</taxon>
        <taxon>Gammaproteobacteria</taxon>
        <taxon>Vibrionales</taxon>
        <taxon>Vibrionaceae</taxon>
        <taxon>Vibrio</taxon>
    </lineage>
</organism>
<accession>Q7MET7</accession>
<dbReference type="Pfam" id="PF07228">
    <property type="entry name" value="SpoIIE"/>
    <property type="match status" value="1"/>
</dbReference>
<dbReference type="KEGG" id="vvy:VVA0583"/>
<dbReference type="EMBL" id="BA000038">
    <property type="protein sequence ID" value="BAC96609.1"/>
    <property type="molecule type" value="Genomic_DNA"/>
</dbReference>
<dbReference type="STRING" id="672.VV93_v1c35860"/>
<evidence type="ECO:0000259" key="1">
    <source>
        <dbReference type="Pfam" id="PF07228"/>
    </source>
</evidence>
<protein>
    <submittedName>
        <fullName evidence="2">Indirect negative regulator of sigma-B activity</fullName>
    </submittedName>
</protein>
<proteinExistence type="predicted"/>
<dbReference type="InterPro" id="IPR001932">
    <property type="entry name" value="PPM-type_phosphatase-like_dom"/>
</dbReference>
<dbReference type="InterPro" id="IPR039248">
    <property type="entry name" value="Ptase_RsbX"/>
</dbReference>
<evidence type="ECO:0000313" key="3">
    <source>
        <dbReference type="Proteomes" id="UP000002675"/>
    </source>
</evidence>
<name>Q7MET7_VIBVY</name>
<dbReference type="Gene3D" id="3.60.40.10">
    <property type="entry name" value="PPM-type phosphatase domain"/>
    <property type="match status" value="1"/>
</dbReference>
<dbReference type="HOGENOM" id="CLU_112038_0_0_6"/>
<reference evidence="2 3" key="1">
    <citation type="journal article" date="2003" name="Genome Res.">
        <title>Comparative genome analysis of Vibrio vulnificus, a marine pathogen.</title>
        <authorList>
            <person name="Chen C.Y."/>
            <person name="Wu K.M."/>
            <person name="Chang Y.C."/>
            <person name="Chang C.H."/>
            <person name="Tsai H.C."/>
            <person name="Liao T.L."/>
            <person name="Liu Y.M."/>
            <person name="Chen H.J."/>
            <person name="Shen A.B."/>
            <person name="Li J.C."/>
            <person name="Su T.L."/>
            <person name="Shao C.P."/>
            <person name="Lee C.T."/>
            <person name="Hor L.I."/>
            <person name="Tsai S.F."/>
        </authorList>
    </citation>
    <scope>NUCLEOTIDE SEQUENCE [LARGE SCALE GENOMIC DNA]</scope>
    <source>
        <strain evidence="2 3">YJ016</strain>
    </source>
</reference>
<evidence type="ECO:0000313" key="2">
    <source>
        <dbReference type="EMBL" id="BAC96609.1"/>
    </source>
</evidence>
<dbReference type="InterPro" id="IPR036457">
    <property type="entry name" value="PPM-type-like_dom_sf"/>
</dbReference>